<dbReference type="RefSeq" id="WP_121125186.1">
    <property type="nucleotide sequence ID" value="NZ_RBWS01000011.1"/>
</dbReference>
<comment type="caution">
    <text evidence="12">The sequence shown here is derived from an EMBL/GenBank/DDBJ whole genome shotgun (WGS) entry which is preliminary data.</text>
</comment>
<evidence type="ECO:0000259" key="11">
    <source>
        <dbReference type="Pfam" id="PF05193"/>
    </source>
</evidence>
<proteinExistence type="inferred from homology"/>
<evidence type="ECO:0000256" key="3">
    <source>
        <dbReference type="ARBA" id="ARBA00022670"/>
    </source>
</evidence>
<evidence type="ECO:0000256" key="2">
    <source>
        <dbReference type="ARBA" id="ARBA00007261"/>
    </source>
</evidence>
<name>A0A420VWC7_9SPHI</name>
<evidence type="ECO:0000313" key="13">
    <source>
        <dbReference type="Proteomes" id="UP000282423"/>
    </source>
</evidence>
<gene>
    <name evidence="12" type="ORF">D7322_15435</name>
</gene>
<dbReference type="Gene3D" id="3.30.830.10">
    <property type="entry name" value="Metalloenzyme, LuxS/M16 peptidase-like"/>
    <property type="match status" value="4"/>
</dbReference>
<reference evidence="12 13" key="1">
    <citation type="submission" date="2018-10" db="EMBL/GenBank/DDBJ databases">
        <title>Sphingobacterium sp. M05W1-28.</title>
        <authorList>
            <person name="Cai H."/>
        </authorList>
    </citation>
    <scope>NUCLEOTIDE SEQUENCE [LARGE SCALE GENOMIC DNA]</scope>
    <source>
        <strain evidence="12 13">M05W1-28</strain>
    </source>
</reference>
<sequence>MRHTTLFFTLLALSLGSAVPRLSYAQQLNTATATAHEARIPLNPDIKTGKLPNGFQYFILRNTEPKERVLFYLANKVGSLQETDKQQGLAHFLEHMNFNGTTHFPKNALVDYLQKSGIRFGADLNAYTGFEETVYQLPLPTTDPELLKQGLLIMRDWADGALLEDDDIDQERGVILEEKRQRGGLSQRLQEKTFPLLTNQSRYAYRMPIGTDEVLNSFRHDEIRQFHRNWYRPELQALIVVGDIDPDDMERQIIAQFSGLKNPKNAPLSKSYPIALTGKKQFMKFTDPEVTQTSLQILYKRQVQKTRKLADYKNSLAKDFYIQLTNMRLAEQTRRSQSPYLAASLSNGTLVGNLETNSIQIMPKPDSLQSSIHAVYHTLRQIATYGFTATEINRLKSDYRSMLIQSLKEYDKTDSKSHMDQILAHYLKDEPAPSFRFLQPVLLKAIDEISPSDVLAHGREFEGQRDRDMVLVYDDDLKQIPGEAVLDGWINLALQQDVSPYQEAALADKLLSALPQPGSIISETDNKTVGTQTLVLSNGAKVILKPTTLKNDEILLTSYSPGGYSRYSLKDFQSATNAANIVTSSGLGPFNSLQLSHYLNGKNASASPFINEIGEGIKAQSSREDMQTAFELLYAYFTVPRLDRDINKANLEKTKLSLKNRHQQASTFFTDSIAAVLYDNDPRKTGPTIQKIEEIDIDRAYEIYKDRFADASDFIFVIVGNFDRALIDPYIKQYLATLPSLGRKEKFVDNGAYPPAQGISRSIYRGKEEKSTVAMAYLSTYDDYSEYNNLLMDALSSCLTIKLTERLREKEGGIYSISVSPSLAKNPRKRFGMNISFTTAPGQVDKLVAAALEEIELIRQHGPSQEDIDKYIAEKLLGSSQQVQYNGFWLSYLLSSAVDQLDPSRVFKESDLIRSITAEQVKQLAQKYLQPEHLFRFTLYPQKD</sequence>
<dbReference type="GO" id="GO:0004222">
    <property type="term" value="F:metalloendopeptidase activity"/>
    <property type="evidence" value="ECO:0007669"/>
    <property type="project" value="InterPro"/>
</dbReference>
<dbReference type="Pfam" id="PF05193">
    <property type="entry name" value="Peptidase_M16_C"/>
    <property type="match status" value="2"/>
</dbReference>
<dbReference type="GO" id="GO:0046872">
    <property type="term" value="F:metal ion binding"/>
    <property type="evidence" value="ECO:0007669"/>
    <property type="project" value="UniProtKB-KW"/>
</dbReference>
<dbReference type="PANTHER" id="PTHR43690:SF34">
    <property type="entry name" value="ZINC PROTEASE PQQL-LIKE"/>
    <property type="match status" value="1"/>
</dbReference>
<dbReference type="OrthoDB" id="9811314at2"/>
<keyword evidence="7" id="KW-0482">Metalloprotease</keyword>
<evidence type="ECO:0000313" key="12">
    <source>
        <dbReference type="EMBL" id="RKO70663.1"/>
    </source>
</evidence>
<comment type="similarity">
    <text evidence="2 8">Belongs to the peptidase M16 family.</text>
</comment>
<evidence type="ECO:0000256" key="9">
    <source>
        <dbReference type="SAM" id="SignalP"/>
    </source>
</evidence>
<organism evidence="12 13">
    <name type="scientific">Sphingobacterium puteale</name>
    <dbReference type="NCBI Taxonomy" id="2420510"/>
    <lineage>
        <taxon>Bacteria</taxon>
        <taxon>Pseudomonadati</taxon>
        <taxon>Bacteroidota</taxon>
        <taxon>Sphingobacteriia</taxon>
        <taxon>Sphingobacteriales</taxon>
        <taxon>Sphingobacteriaceae</taxon>
        <taxon>Sphingobacterium</taxon>
    </lineage>
</organism>
<evidence type="ECO:0000259" key="10">
    <source>
        <dbReference type="Pfam" id="PF00675"/>
    </source>
</evidence>
<evidence type="ECO:0000256" key="1">
    <source>
        <dbReference type="ARBA" id="ARBA00001947"/>
    </source>
</evidence>
<dbReference type="Pfam" id="PF00675">
    <property type="entry name" value="Peptidase_M16"/>
    <property type="match status" value="1"/>
</dbReference>
<keyword evidence="4" id="KW-0479">Metal-binding</keyword>
<keyword evidence="13" id="KW-1185">Reference proteome</keyword>
<accession>A0A420VWC7</accession>
<dbReference type="InterPro" id="IPR050626">
    <property type="entry name" value="Peptidase_M16"/>
</dbReference>
<keyword evidence="5" id="KW-0378">Hydrolase</keyword>
<dbReference type="InterPro" id="IPR011249">
    <property type="entry name" value="Metalloenz_LuxS/M16"/>
</dbReference>
<evidence type="ECO:0000256" key="5">
    <source>
        <dbReference type="ARBA" id="ARBA00022801"/>
    </source>
</evidence>
<evidence type="ECO:0000256" key="6">
    <source>
        <dbReference type="ARBA" id="ARBA00022833"/>
    </source>
</evidence>
<comment type="cofactor">
    <cofactor evidence="1">
        <name>Zn(2+)</name>
        <dbReference type="ChEBI" id="CHEBI:29105"/>
    </cofactor>
</comment>
<feature type="domain" description="Peptidase M16 C-terminal" evidence="11">
    <location>
        <begin position="218"/>
        <end position="397"/>
    </location>
</feature>
<keyword evidence="3" id="KW-0645">Protease</keyword>
<dbReference type="InterPro" id="IPR007863">
    <property type="entry name" value="Peptidase_M16_C"/>
</dbReference>
<dbReference type="InterPro" id="IPR001431">
    <property type="entry name" value="Pept_M16_Zn_BS"/>
</dbReference>
<evidence type="ECO:0000256" key="4">
    <source>
        <dbReference type="ARBA" id="ARBA00022723"/>
    </source>
</evidence>
<evidence type="ECO:0000256" key="8">
    <source>
        <dbReference type="RuleBase" id="RU004447"/>
    </source>
</evidence>
<dbReference type="PANTHER" id="PTHR43690">
    <property type="entry name" value="NARDILYSIN"/>
    <property type="match status" value="1"/>
</dbReference>
<dbReference type="PROSITE" id="PS00143">
    <property type="entry name" value="INSULINASE"/>
    <property type="match status" value="1"/>
</dbReference>
<dbReference type="EMBL" id="RBWS01000011">
    <property type="protein sequence ID" value="RKO70663.1"/>
    <property type="molecule type" value="Genomic_DNA"/>
</dbReference>
<evidence type="ECO:0000256" key="7">
    <source>
        <dbReference type="ARBA" id="ARBA00023049"/>
    </source>
</evidence>
<protein>
    <submittedName>
        <fullName evidence="12">Insulinase family protein</fullName>
    </submittedName>
</protein>
<dbReference type="Proteomes" id="UP000282423">
    <property type="component" value="Unassembled WGS sequence"/>
</dbReference>
<feature type="signal peptide" evidence="9">
    <location>
        <begin position="1"/>
        <end position="25"/>
    </location>
</feature>
<keyword evidence="6" id="KW-0862">Zinc</keyword>
<keyword evidence="9" id="KW-0732">Signal</keyword>
<dbReference type="AlphaFoldDB" id="A0A420VWC7"/>
<feature type="domain" description="Peptidase M16 N-terminal" evidence="10">
    <location>
        <begin position="58"/>
        <end position="179"/>
    </location>
</feature>
<feature type="chain" id="PRO_5019229127" evidence="9">
    <location>
        <begin position="26"/>
        <end position="944"/>
    </location>
</feature>
<dbReference type="SUPFAM" id="SSF63411">
    <property type="entry name" value="LuxS/MPP-like metallohydrolase"/>
    <property type="match status" value="3"/>
</dbReference>
<feature type="domain" description="Peptidase M16 C-terminal" evidence="11">
    <location>
        <begin position="696"/>
        <end position="873"/>
    </location>
</feature>
<dbReference type="GO" id="GO:0006508">
    <property type="term" value="P:proteolysis"/>
    <property type="evidence" value="ECO:0007669"/>
    <property type="project" value="UniProtKB-KW"/>
</dbReference>
<dbReference type="InterPro" id="IPR011765">
    <property type="entry name" value="Pept_M16_N"/>
</dbReference>